<protein>
    <submittedName>
        <fullName evidence="1">Uncharacterized protein</fullName>
    </submittedName>
</protein>
<reference evidence="1" key="1">
    <citation type="submission" date="2024-09" db="EMBL/GenBank/DDBJ databases">
        <title>Draft Genome Sequences of Neofusicoccum parvum.</title>
        <authorList>
            <person name="Ashida A."/>
            <person name="Camagna M."/>
            <person name="Tanaka A."/>
            <person name="Takemoto D."/>
        </authorList>
    </citation>
    <scope>NUCLEOTIDE SEQUENCE</scope>
    <source>
        <strain evidence="1">PPO83</strain>
    </source>
</reference>
<evidence type="ECO:0000313" key="2">
    <source>
        <dbReference type="Proteomes" id="UP001165186"/>
    </source>
</evidence>
<evidence type="ECO:0000313" key="1">
    <source>
        <dbReference type="EMBL" id="GME42293.1"/>
    </source>
</evidence>
<proteinExistence type="predicted"/>
<accession>A0ACB5SII4</accession>
<sequence length="545" mass="58352">MFAAESFDVYTDPNYLHNAPIRADIRDLRRRSTSTQTATPAPSAPRTTRATAGSEPDASRPRALKRLAPPESAFQPHTRPRPDTPDDTKPKRRIHKAAARSTPTMDATAAHKRRRTDDNGNGNGHATGNGHGHGHHSQGGSVQPTSPPPQPSAPPSSSPTPPARSSAPSPIPLETAVASLPKPQLRALLLRHAATHPPLATDLRRAHASLARHALRFDHHADAVRRELHAGGKASSGAEAFARVRAALAAVGRAARPPASFATRRNALVALRRIGATVCRSGEGGVGARVVRLFQEAGEDTLVGAFEDIVDGLREEEKAEVRGWGEGEEGEGTFEDELFELVEMAEEMGVFDGLSVAAEKLGLVFEYGDSDENGVGEGGRPGSVDAEGGRTFSAVLQGVWRSLDIDDASGSAQYHGAFDACFALENAIETLHDGGLREDCFASRRNALIALREVADIILQPADDALTHQIRRQFQSDGSMASAFSDILDSLTNDEKHKLLVSKDGDSTFGRRFFDTAGMAKENGIMVGLKDILRELEDQFGSQSQ</sequence>
<keyword evidence="2" id="KW-1185">Reference proteome</keyword>
<comment type="caution">
    <text evidence="1">The sequence shown here is derived from an EMBL/GenBank/DDBJ whole genome shotgun (WGS) entry which is preliminary data.</text>
</comment>
<name>A0ACB5SII4_9PEZI</name>
<organism evidence="1 2">
    <name type="scientific">Neofusicoccum parvum</name>
    <dbReference type="NCBI Taxonomy" id="310453"/>
    <lineage>
        <taxon>Eukaryota</taxon>
        <taxon>Fungi</taxon>
        <taxon>Dikarya</taxon>
        <taxon>Ascomycota</taxon>
        <taxon>Pezizomycotina</taxon>
        <taxon>Dothideomycetes</taxon>
        <taxon>Dothideomycetes incertae sedis</taxon>
        <taxon>Botryosphaeriales</taxon>
        <taxon>Botryosphaeriaceae</taxon>
        <taxon>Neofusicoccum</taxon>
    </lineage>
</organism>
<gene>
    <name evidence="1" type="primary">g7739</name>
    <name evidence="1" type="ORF">NpPPO83_00007739</name>
</gene>
<dbReference type="Proteomes" id="UP001165186">
    <property type="component" value="Unassembled WGS sequence"/>
</dbReference>
<dbReference type="EMBL" id="BSXG01000102">
    <property type="protein sequence ID" value="GME42293.1"/>
    <property type="molecule type" value="Genomic_DNA"/>
</dbReference>